<keyword evidence="2 7" id="KW-0813">Transport</keyword>
<dbReference type="Pfam" id="PF12911">
    <property type="entry name" value="OppC_N"/>
    <property type="match status" value="1"/>
</dbReference>
<dbReference type="InterPro" id="IPR025966">
    <property type="entry name" value="OppC_N"/>
</dbReference>
<evidence type="ECO:0000256" key="5">
    <source>
        <dbReference type="ARBA" id="ARBA00022989"/>
    </source>
</evidence>
<comment type="caution">
    <text evidence="9">The sequence shown here is derived from an EMBL/GenBank/DDBJ whole genome shotgun (WGS) entry which is preliminary data.</text>
</comment>
<protein>
    <submittedName>
        <fullName evidence="9">ABC transporter permease</fullName>
    </submittedName>
</protein>
<dbReference type="PANTHER" id="PTHR43386">
    <property type="entry name" value="OLIGOPEPTIDE TRANSPORT SYSTEM PERMEASE PROTEIN APPC"/>
    <property type="match status" value="1"/>
</dbReference>
<dbReference type="AlphaFoldDB" id="A0A4S3TKQ9"/>
<reference evidence="9 10" key="1">
    <citation type="submission" date="2018-10" db="EMBL/GenBank/DDBJ databases">
        <title>Natronolimnobius sp. XQ-INN 246 isolated from Inner Mongolia Autonomous Region of China.</title>
        <authorList>
            <person name="Xue Q."/>
        </authorList>
    </citation>
    <scope>NUCLEOTIDE SEQUENCE [LARGE SCALE GENOMIC DNA]</scope>
    <source>
        <strain evidence="9 10">XQ-INN 246</strain>
    </source>
</reference>
<keyword evidence="4 7" id="KW-0812">Transmembrane</keyword>
<sequence>MFSKRTLQSLRDVFHRSLLPKIGLICLLLVVVSGIFAPVLAPHDPTAQNSDISNQPPVMVSQDVTEETVELDGLEQEVTQETVTKTGTLAYPLGTDPLGRDILSRIIYGARVSLVVGIVSTLLAFMLGTAFGLTSGYYGGWVDDLFMRLIEVRLSIPGLVLAIAIIGIFGSLPIPVPDPFVSLGITPDMPETTVIPGAITLVIAVFSWDHFARVARGEALSLRSQNYVQAAKASGASSWAIIRRHLYPNALTPVMVLATIRVASAIILESVLSFLGFSGVTLSWGFDIAFGREYMGTAWWVALFPGLAIVVAVIGVNLMGDWLRDALDPDVDAGGAVE</sequence>
<comment type="similarity">
    <text evidence="7">Belongs to the binding-protein-dependent transport system permease family.</text>
</comment>
<evidence type="ECO:0000313" key="9">
    <source>
        <dbReference type="EMBL" id="THE63168.1"/>
    </source>
</evidence>
<evidence type="ECO:0000256" key="1">
    <source>
        <dbReference type="ARBA" id="ARBA00004651"/>
    </source>
</evidence>
<dbReference type="GO" id="GO:0005886">
    <property type="term" value="C:plasma membrane"/>
    <property type="evidence" value="ECO:0007669"/>
    <property type="project" value="UniProtKB-SubCell"/>
</dbReference>
<evidence type="ECO:0000256" key="6">
    <source>
        <dbReference type="ARBA" id="ARBA00023136"/>
    </source>
</evidence>
<dbReference type="InterPro" id="IPR050366">
    <property type="entry name" value="BP-dependent_transpt_permease"/>
</dbReference>
<dbReference type="SUPFAM" id="SSF161098">
    <property type="entry name" value="MetI-like"/>
    <property type="match status" value="1"/>
</dbReference>
<proteinExistence type="inferred from homology"/>
<keyword evidence="5 7" id="KW-1133">Transmembrane helix</keyword>
<dbReference type="Proteomes" id="UP000318864">
    <property type="component" value="Unassembled WGS sequence"/>
</dbReference>
<dbReference type="PANTHER" id="PTHR43386:SF1">
    <property type="entry name" value="D,D-DIPEPTIDE TRANSPORT SYSTEM PERMEASE PROTEIN DDPC-RELATED"/>
    <property type="match status" value="1"/>
</dbReference>
<organism evidence="9 10">
    <name type="scientific">Salinadaptatus halalkaliphilus</name>
    <dbReference type="NCBI Taxonomy" id="2419781"/>
    <lineage>
        <taxon>Archaea</taxon>
        <taxon>Methanobacteriati</taxon>
        <taxon>Methanobacteriota</taxon>
        <taxon>Stenosarchaea group</taxon>
        <taxon>Halobacteria</taxon>
        <taxon>Halobacteriales</taxon>
        <taxon>Natrialbaceae</taxon>
        <taxon>Salinadaptatus</taxon>
    </lineage>
</organism>
<gene>
    <name evidence="9" type="ORF">D8Y22_19475</name>
</gene>
<dbReference type="Pfam" id="PF00528">
    <property type="entry name" value="BPD_transp_1"/>
    <property type="match status" value="1"/>
</dbReference>
<dbReference type="GO" id="GO:0055085">
    <property type="term" value="P:transmembrane transport"/>
    <property type="evidence" value="ECO:0007669"/>
    <property type="project" value="InterPro"/>
</dbReference>
<keyword evidence="3" id="KW-1003">Cell membrane</keyword>
<evidence type="ECO:0000256" key="2">
    <source>
        <dbReference type="ARBA" id="ARBA00022448"/>
    </source>
</evidence>
<evidence type="ECO:0000256" key="3">
    <source>
        <dbReference type="ARBA" id="ARBA00022475"/>
    </source>
</evidence>
<dbReference type="PROSITE" id="PS50928">
    <property type="entry name" value="ABC_TM1"/>
    <property type="match status" value="1"/>
</dbReference>
<feature type="transmembrane region" description="Helical" evidence="7">
    <location>
        <begin position="154"/>
        <end position="174"/>
    </location>
</feature>
<evidence type="ECO:0000259" key="8">
    <source>
        <dbReference type="PROSITE" id="PS50928"/>
    </source>
</evidence>
<evidence type="ECO:0000256" key="4">
    <source>
        <dbReference type="ARBA" id="ARBA00022692"/>
    </source>
</evidence>
<dbReference type="CDD" id="cd06261">
    <property type="entry name" value="TM_PBP2"/>
    <property type="match status" value="1"/>
</dbReference>
<feature type="transmembrane region" description="Helical" evidence="7">
    <location>
        <begin position="106"/>
        <end position="133"/>
    </location>
</feature>
<feature type="transmembrane region" description="Helical" evidence="7">
    <location>
        <begin position="194"/>
        <end position="212"/>
    </location>
</feature>
<dbReference type="OrthoDB" id="312811at2157"/>
<comment type="subcellular location">
    <subcellularLocation>
        <location evidence="1 7">Cell membrane</location>
        <topology evidence="1 7">Multi-pass membrane protein</topology>
    </subcellularLocation>
</comment>
<dbReference type="InterPro" id="IPR000515">
    <property type="entry name" value="MetI-like"/>
</dbReference>
<feature type="transmembrane region" description="Helical" evidence="7">
    <location>
        <begin position="21"/>
        <end position="41"/>
    </location>
</feature>
<evidence type="ECO:0000256" key="7">
    <source>
        <dbReference type="RuleBase" id="RU363032"/>
    </source>
</evidence>
<keyword evidence="10" id="KW-1185">Reference proteome</keyword>
<accession>A0A4S3TKQ9</accession>
<name>A0A4S3TKQ9_9EURY</name>
<evidence type="ECO:0000313" key="10">
    <source>
        <dbReference type="Proteomes" id="UP000318864"/>
    </source>
</evidence>
<feature type="transmembrane region" description="Helical" evidence="7">
    <location>
        <begin position="297"/>
        <end position="318"/>
    </location>
</feature>
<keyword evidence="6 7" id="KW-0472">Membrane</keyword>
<feature type="transmembrane region" description="Helical" evidence="7">
    <location>
        <begin position="254"/>
        <end position="277"/>
    </location>
</feature>
<dbReference type="RefSeq" id="WP_141466310.1">
    <property type="nucleotide sequence ID" value="NZ_RBZW01000070.1"/>
</dbReference>
<dbReference type="EMBL" id="RBZW01000070">
    <property type="protein sequence ID" value="THE63168.1"/>
    <property type="molecule type" value="Genomic_DNA"/>
</dbReference>
<dbReference type="Gene3D" id="1.10.3720.10">
    <property type="entry name" value="MetI-like"/>
    <property type="match status" value="1"/>
</dbReference>
<feature type="domain" description="ABC transmembrane type-1" evidence="8">
    <location>
        <begin position="110"/>
        <end position="320"/>
    </location>
</feature>
<dbReference type="InterPro" id="IPR035906">
    <property type="entry name" value="MetI-like_sf"/>
</dbReference>